<sequence>MREDAKAKAAVFAFMRTGSMEGLPSSVTLPLPMFAKPTFAAKDL</sequence>
<name>S9PA05_CYSF2</name>
<gene>
    <name evidence="1" type="ORF">D187_001008</name>
</gene>
<protein>
    <submittedName>
        <fullName evidence="1">Uncharacterized protein</fullName>
    </submittedName>
</protein>
<evidence type="ECO:0000313" key="2">
    <source>
        <dbReference type="Proteomes" id="UP000011682"/>
    </source>
</evidence>
<dbReference type="RefSeq" id="WP_002622029.1">
    <property type="nucleotide sequence ID" value="NZ_ANAH02000010.1"/>
</dbReference>
<evidence type="ECO:0000313" key="1">
    <source>
        <dbReference type="EMBL" id="EPX61225.1"/>
    </source>
</evidence>
<proteinExistence type="predicted"/>
<dbReference type="Proteomes" id="UP000011682">
    <property type="component" value="Unassembled WGS sequence"/>
</dbReference>
<dbReference type="AlphaFoldDB" id="S9PA05"/>
<comment type="caution">
    <text evidence="1">The sequence shown here is derived from an EMBL/GenBank/DDBJ whole genome shotgun (WGS) entry which is preliminary data.</text>
</comment>
<dbReference type="EMBL" id="ANAH02000010">
    <property type="protein sequence ID" value="EPX61225.1"/>
    <property type="molecule type" value="Genomic_DNA"/>
</dbReference>
<accession>S9PA05</accession>
<keyword evidence="2" id="KW-1185">Reference proteome</keyword>
<reference evidence="1" key="1">
    <citation type="submission" date="2013-05" db="EMBL/GenBank/DDBJ databases">
        <title>Genome assembly of Cystobacter fuscus DSM 2262.</title>
        <authorList>
            <person name="Sharma G."/>
            <person name="Khatri I."/>
            <person name="Kaur C."/>
            <person name="Mayilraj S."/>
            <person name="Subramanian S."/>
        </authorList>
    </citation>
    <scope>NUCLEOTIDE SEQUENCE [LARGE SCALE GENOMIC DNA]</scope>
    <source>
        <strain evidence="1">DSM 2262</strain>
    </source>
</reference>
<organism evidence="1 2">
    <name type="scientific">Cystobacter fuscus (strain ATCC 25194 / DSM 2262 / NBRC 100088 / M29)</name>
    <dbReference type="NCBI Taxonomy" id="1242864"/>
    <lineage>
        <taxon>Bacteria</taxon>
        <taxon>Pseudomonadati</taxon>
        <taxon>Myxococcota</taxon>
        <taxon>Myxococcia</taxon>
        <taxon>Myxococcales</taxon>
        <taxon>Cystobacterineae</taxon>
        <taxon>Archangiaceae</taxon>
        <taxon>Cystobacter</taxon>
    </lineage>
</organism>